<dbReference type="PANTHER" id="PTHR30346:SF28">
    <property type="entry name" value="HTH-TYPE TRANSCRIPTIONAL REGULATOR CYNR"/>
    <property type="match status" value="1"/>
</dbReference>
<evidence type="ECO:0000256" key="3">
    <source>
        <dbReference type="ARBA" id="ARBA00023125"/>
    </source>
</evidence>
<dbReference type="Pfam" id="PF03466">
    <property type="entry name" value="LysR_substrate"/>
    <property type="match status" value="1"/>
</dbReference>
<evidence type="ECO:0000259" key="5">
    <source>
        <dbReference type="PROSITE" id="PS50931"/>
    </source>
</evidence>
<dbReference type="CDD" id="cd05466">
    <property type="entry name" value="PBP2_LTTR_substrate"/>
    <property type="match status" value="1"/>
</dbReference>
<dbReference type="InterPro" id="IPR005119">
    <property type="entry name" value="LysR_subst-bd"/>
</dbReference>
<name>A0ABS6C963_9ACTN</name>
<dbReference type="EMBL" id="JAHLEM010000038">
    <property type="protein sequence ID" value="MBU3863413.1"/>
    <property type="molecule type" value="Genomic_DNA"/>
</dbReference>
<comment type="similarity">
    <text evidence="1">Belongs to the LysR transcriptional regulatory family.</text>
</comment>
<dbReference type="PROSITE" id="PS50931">
    <property type="entry name" value="HTH_LYSR"/>
    <property type="match status" value="1"/>
</dbReference>
<organism evidence="6 7">
    <name type="scientific">Streptomyces niphimycinicus</name>
    <dbReference type="NCBI Taxonomy" id="2842201"/>
    <lineage>
        <taxon>Bacteria</taxon>
        <taxon>Bacillati</taxon>
        <taxon>Actinomycetota</taxon>
        <taxon>Actinomycetes</taxon>
        <taxon>Kitasatosporales</taxon>
        <taxon>Streptomycetaceae</taxon>
        <taxon>Streptomyces</taxon>
    </lineage>
</organism>
<feature type="domain" description="HTH lysR-type" evidence="5">
    <location>
        <begin position="1"/>
        <end position="58"/>
    </location>
</feature>
<keyword evidence="2" id="KW-0805">Transcription regulation</keyword>
<evidence type="ECO:0000313" key="6">
    <source>
        <dbReference type="EMBL" id="MBU3863413.1"/>
    </source>
</evidence>
<keyword evidence="7" id="KW-1185">Reference proteome</keyword>
<dbReference type="PANTHER" id="PTHR30346">
    <property type="entry name" value="TRANSCRIPTIONAL DUAL REGULATOR HCAR-RELATED"/>
    <property type="match status" value="1"/>
</dbReference>
<evidence type="ECO:0000313" key="7">
    <source>
        <dbReference type="Proteomes" id="UP000720508"/>
    </source>
</evidence>
<dbReference type="RefSeq" id="WP_216340465.1">
    <property type="nucleotide sequence ID" value="NZ_JAHLEM010000038.1"/>
</dbReference>
<comment type="caution">
    <text evidence="6">The sequence shown here is derived from an EMBL/GenBank/DDBJ whole genome shotgun (WGS) entry which is preliminary data.</text>
</comment>
<keyword evidence="3" id="KW-0238">DNA-binding</keyword>
<proteinExistence type="inferred from homology"/>
<evidence type="ECO:0000256" key="1">
    <source>
        <dbReference type="ARBA" id="ARBA00009437"/>
    </source>
</evidence>
<dbReference type="InterPro" id="IPR000847">
    <property type="entry name" value="LysR_HTH_N"/>
</dbReference>
<keyword evidence="4" id="KW-0804">Transcription</keyword>
<accession>A0ABS6C963</accession>
<dbReference type="Proteomes" id="UP000720508">
    <property type="component" value="Unassembled WGS sequence"/>
</dbReference>
<evidence type="ECO:0000256" key="4">
    <source>
        <dbReference type="ARBA" id="ARBA00023163"/>
    </source>
</evidence>
<gene>
    <name evidence="6" type="ORF">KN815_04735</name>
</gene>
<dbReference type="Pfam" id="PF00126">
    <property type="entry name" value="HTH_1"/>
    <property type="match status" value="1"/>
</dbReference>
<protein>
    <submittedName>
        <fullName evidence="6">LysR family transcriptional regulator</fullName>
    </submittedName>
</protein>
<evidence type="ECO:0000256" key="2">
    <source>
        <dbReference type="ARBA" id="ARBA00023015"/>
    </source>
</evidence>
<reference evidence="6 7" key="1">
    <citation type="submission" date="2021-06" db="EMBL/GenBank/DDBJ databases">
        <authorList>
            <person name="Pan X."/>
        </authorList>
    </citation>
    <scope>NUCLEOTIDE SEQUENCE [LARGE SCALE GENOMIC DNA]</scope>
    <source>
        <strain evidence="6 7">4503</strain>
    </source>
</reference>
<sequence length="309" mass="33275">MELKRIRYFLEVVRAGTVTAAAERLHIAQPAISRQLRYLETELGLVLFDRIGPRLRLTSAGRQFVGVAEDLVRRADRIESAARQMARGELSHVAVAAAQTTITEVLAPFVATLAPDDPFISVREVPADQIHGTVRESADLGLAAGPADDPTLTWRPLTDVPLRAYVAPGHRWATEGRHAITITELVTENLLLLTREHPARVTLDRAVSQAGLTYERVAESGNALMCEALAASGFGVGVITDLPRFGGHPLLIDTGARTTLRLSLHACWSPHHYAAGALAAVVDRLAEFAATYVHDTAWRTGPGSPGGPS</sequence>